<evidence type="ECO:0000256" key="7">
    <source>
        <dbReference type="ARBA" id="ARBA00022984"/>
    </source>
</evidence>
<dbReference type="EC" id="2.4.99.28" evidence="11"/>
<comment type="function">
    <text evidence="11">Peptidoglycan polymerase that is essential for cell wall elongation.</text>
</comment>
<dbReference type="OrthoDB" id="9768187at2"/>
<keyword evidence="6 11" id="KW-0133">Cell shape</keyword>
<dbReference type="Pfam" id="PF01098">
    <property type="entry name" value="FTSW_RODA_SPOVE"/>
    <property type="match status" value="1"/>
</dbReference>
<reference evidence="12" key="1">
    <citation type="submission" date="2008-05" db="EMBL/GenBank/DDBJ databases">
        <title>Genome sequence of Riesia pediculicola USDA.</title>
        <authorList>
            <person name="Kirkness E.F."/>
        </authorList>
    </citation>
    <scope>NUCLEOTIDE SEQUENCE [LARGE SCALE GENOMIC DNA]</scope>
    <source>
        <strain evidence="12">USDA</strain>
    </source>
</reference>
<keyword evidence="3 11" id="KW-0328">Glycosyltransferase</keyword>
<evidence type="ECO:0000256" key="8">
    <source>
        <dbReference type="ARBA" id="ARBA00022989"/>
    </source>
</evidence>
<dbReference type="GO" id="GO:0009252">
    <property type="term" value="P:peptidoglycan biosynthetic process"/>
    <property type="evidence" value="ECO:0007669"/>
    <property type="project" value="UniProtKB-UniRule"/>
</dbReference>
<dbReference type="GO" id="GO:0008360">
    <property type="term" value="P:regulation of cell shape"/>
    <property type="evidence" value="ECO:0007669"/>
    <property type="project" value="UniProtKB-KW"/>
</dbReference>
<organism evidence="12 13">
    <name type="scientific">Riesia pediculicola (strain USDA)</name>
    <dbReference type="NCBI Taxonomy" id="515618"/>
    <lineage>
        <taxon>Bacteria</taxon>
        <taxon>Pseudomonadati</taxon>
        <taxon>Pseudomonadota</taxon>
        <taxon>Gammaproteobacteria</taxon>
        <taxon>Enterobacterales</taxon>
        <taxon>Enterobacteriaceae</taxon>
        <taxon>Candidatus Riesia</taxon>
    </lineage>
</organism>
<dbReference type="NCBIfam" id="TIGR02210">
    <property type="entry name" value="rodA_shape"/>
    <property type="match status" value="1"/>
</dbReference>
<comment type="catalytic activity">
    <reaction evidence="11">
        <text>[GlcNAc-(1-&gt;4)-Mur2Ac(oyl-L-Ala-gamma-D-Glu-L-Lys-D-Ala-D-Ala)](n)-di-trans,octa-cis-undecaprenyl diphosphate + beta-D-GlcNAc-(1-&gt;4)-Mur2Ac(oyl-L-Ala-gamma-D-Glu-L-Lys-D-Ala-D-Ala)-di-trans,octa-cis-undecaprenyl diphosphate = [GlcNAc-(1-&gt;4)-Mur2Ac(oyl-L-Ala-gamma-D-Glu-L-Lys-D-Ala-D-Ala)](n+1)-di-trans,octa-cis-undecaprenyl diphosphate + di-trans,octa-cis-undecaprenyl diphosphate + H(+)</text>
        <dbReference type="Rhea" id="RHEA:23708"/>
        <dbReference type="Rhea" id="RHEA-COMP:9602"/>
        <dbReference type="Rhea" id="RHEA-COMP:9603"/>
        <dbReference type="ChEBI" id="CHEBI:15378"/>
        <dbReference type="ChEBI" id="CHEBI:58405"/>
        <dbReference type="ChEBI" id="CHEBI:60033"/>
        <dbReference type="ChEBI" id="CHEBI:78435"/>
        <dbReference type="EC" id="2.4.99.28"/>
    </reaction>
</comment>
<feature type="transmembrane region" description="Helical" evidence="11">
    <location>
        <begin position="144"/>
        <end position="160"/>
    </location>
</feature>
<dbReference type="PROSITE" id="PS00428">
    <property type="entry name" value="FTSW_RODA_SPOVE"/>
    <property type="match status" value="1"/>
</dbReference>
<evidence type="ECO:0000313" key="12">
    <source>
        <dbReference type="EMBL" id="ADD79579.1"/>
    </source>
</evidence>
<evidence type="ECO:0000256" key="5">
    <source>
        <dbReference type="ARBA" id="ARBA00022692"/>
    </source>
</evidence>
<keyword evidence="7 11" id="KW-0573">Peptidoglycan synthesis</keyword>
<comment type="subcellular location">
    <subcellularLocation>
        <location evidence="11">Cell inner membrane</location>
        <topology evidence="11">Multi-pass membrane protein</topology>
    </subcellularLocation>
    <subcellularLocation>
        <location evidence="1">Membrane</location>
        <topology evidence="1">Multi-pass membrane protein</topology>
    </subcellularLocation>
</comment>
<sequence>MKRNKKKIKYTTPFLIRFHIDGIVLFLVLLLSVVSLIITWSASGQDFNFLKKKFFQIFLGLIVMLSSSQISPRRYEICSPYLYIVNIFLLVLVVFHGQTIKGAKRWLNICNISFQPSELSKITVPLFISRIINRNPCPLKKRSSVISIFLIFIPTILVGIQPDLGTSILIAFSGVSVLFLSGISWKKIIFSSIFLIFLFPYLWFFSMHEYQKNRIFTFLFPESDPLGKGYHIIQSKIAIGSGGLFGKGLFQGTQSHLNFLPEKSTDFIFSVLAEEFGLLGVISVILFYLFLFFRGIMISIYSKSSFGMIVVSTIMFSFFTCVFVNIGMVSGIFPVVGIPLPIMSYGGSSLVQLMIGLGITMSVQTHKKFFSNEL</sequence>
<protein>
    <recommendedName>
        <fullName evidence="11">Peptidoglycan glycosyltransferase MrdB</fullName>
        <shortName evidence="11">PGT</shortName>
        <ecNumber evidence="11">2.4.99.28</ecNumber>
    </recommendedName>
    <alternativeName>
        <fullName evidence="11">Cell elongation protein RodA</fullName>
    </alternativeName>
    <alternativeName>
        <fullName evidence="11">Cell wall polymerase</fullName>
    </alternativeName>
    <alternativeName>
        <fullName evidence="11">Peptidoglycan polymerase</fullName>
        <shortName evidence="11">PG polymerase</shortName>
    </alternativeName>
</protein>
<evidence type="ECO:0000256" key="3">
    <source>
        <dbReference type="ARBA" id="ARBA00022676"/>
    </source>
</evidence>
<dbReference type="GO" id="GO:0032153">
    <property type="term" value="C:cell division site"/>
    <property type="evidence" value="ECO:0007669"/>
    <property type="project" value="TreeGrafter"/>
</dbReference>
<comment type="pathway">
    <text evidence="11">Cell wall biogenesis; peptidoglycan biosynthesis.</text>
</comment>
<feature type="transmembrane region" description="Helical" evidence="11">
    <location>
        <begin position="166"/>
        <end position="183"/>
    </location>
</feature>
<keyword evidence="2 11" id="KW-1003">Cell membrane</keyword>
<keyword evidence="10 11" id="KW-0961">Cell wall biogenesis/degradation</keyword>
<evidence type="ECO:0000256" key="1">
    <source>
        <dbReference type="ARBA" id="ARBA00004141"/>
    </source>
</evidence>
<evidence type="ECO:0000256" key="11">
    <source>
        <dbReference type="HAMAP-Rule" id="MF_02079"/>
    </source>
</evidence>
<keyword evidence="4 11" id="KW-0808">Transferase</keyword>
<dbReference type="STRING" id="515618.RIEPE_0088"/>
<evidence type="ECO:0000256" key="2">
    <source>
        <dbReference type="ARBA" id="ARBA00022475"/>
    </source>
</evidence>
<proteinExistence type="inferred from homology"/>
<feature type="transmembrane region" description="Helical" evidence="11">
    <location>
        <begin position="305"/>
        <end position="336"/>
    </location>
</feature>
<evidence type="ECO:0000256" key="9">
    <source>
        <dbReference type="ARBA" id="ARBA00023136"/>
    </source>
</evidence>
<feature type="transmembrane region" description="Helical" evidence="11">
    <location>
        <begin position="82"/>
        <end position="100"/>
    </location>
</feature>
<comment type="similarity">
    <text evidence="11">Belongs to the SEDS family. MrdB/RodA subfamily.</text>
</comment>
<keyword evidence="13" id="KW-1185">Reference proteome</keyword>
<dbReference type="PANTHER" id="PTHR30474:SF1">
    <property type="entry name" value="PEPTIDOGLYCAN GLYCOSYLTRANSFERASE MRDB"/>
    <property type="match status" value="1"/>
</dbReference>
<feature type="transmembrane region" description="Helical" evidence="11">
    <location>
        <begin position="342"/>
        <end position="363"/>
    </location>
</feature>
<accession>D4G7P8</accession>
<dbReference type="GO" id="GO:0051301">
    <property type="term" value="P:cell division"/>
    <property type="evidence" value="ECO:0007669"/>
    <property type="project" value="InterPro"/>
</dbReference>
<dbReference type="HAMAP" id="MF_02079">
    <property type="entry name" value="PGT_RodA"/>
    <property type="match status" value="1"/>
</dbReference>
<dbReference type="InterPro" id="IPR018365">
    <property type="entry name" value="Cell_cycle_FtsW-rel_CS"/>
</dbReference>
<evidence type="ECO:0000256" key="6">
    <source>
        <dbReference type="ARBA" id="ARBA00022960"/>
    </source>
</evidence>
<dbReference type="InterPro" id="IPR011923">
    <property type="entry name" value="RodA/MrdB"/>
</dbReference>
<evidence type="ECO:0000256" key="4">
    <source>
        <dbReference type="ARBA" id="ARBA00022679"/>
    </source>
</evidence>
<dbReference type="KEGG" id="rip:RIEPE_0088"/>
<name>D4G7P8_RIEPU</name>
<keyword evidence="11" id="KW-0997">Cell inner membrane</keyword>
<dbReference type="eggNOG" id="COG0772">
    <property type="taxonomic scope" value="Bacteria"/>
</dbReference>
<dbReference type="GO" id="GO:0015648">
    <property type="term" value="F:lipid-linked peptidoglycan transporter activity"/>
    <property type="evidence" value="ECO:0007669"/>
    <property type="project" value="TreeGrafter"/>
</dbReference>
<dbReference type="UniPathway" id="UPA00219"/>
<dbReference type="HOGENOM" id="CLU_029243_2_2_6"/>
<dbReference type="EMBL" id="CP001085">
    <property type="protein sequence ID" value="ADD79579.1"/>
    <property type="molecule type" value="Genomic_DNA"/>
</dbReference>
<evidence type="ECO:0000313" key="13">
    <source>
        <dbReference type="Proteomes" id="UP000001700"/>
    </source>
</evidence>
<dbReference type="GO" id="GO:0005886">
    <property type="term" value="C:plasma membrane"/>
    <property type="evidence" value="ECO:0007669"/>
    <property type="project" value="UniProtKB-SubCell"/>
</dbReference>
<keyword evidence="8 11" id="KW-1133">Transmembrane helix</keyword>
<keyword evidence="9 11" id="KW-0472">Membrane</keyword>
<dbReference type="RefSeq" id="WP_013087567.1">
    <property type="nucleotide sequence ID" value="NC_014109.1"/>
</dbReference>
<feature type="transmembrane region" description="Helical" evidence="11">
    <location>
        <begin position="20"/>
        <end position="42"/>
    </location>
</feature>
<feature type="transmembrane region" description="Helical" evidence="11">
    <location>
        <begin position="267"/>
        <end position="293"/>
    </location>
</feature>
<dbReference type="GO" id="GO:0008955">
    <property type="term" value="F:peptidoglycan glycosyltransferase activity"/>
    <property type="evidence" value="ECO:0007669"/>
    <property type="project" value="UniProtKB-UniRule"/>
</dbReference>
<dbReference type="GO" id="GO:0071555">
    <property type="term" value="P:cell wall organization"/>
    <property type="evidence" value="ECO:0007669"/>
    <property type="project" value="UniProtKB-KW"/>
</dbReference>
<keyword evidence="5 11" id="KW-0812">Transmembrane</keyword>
<dbReference type="Proteomes" id="UP000001700">
    <property type="component" value="Chromosome"/>
</dbReference>
<feature type="transmembrane region" description="Helical" evidence="11">
    <location>
        <begin position="188"/>
        <end position="206"/>
    </location>
</feature>
<evidence type="ECO:0000256" key="10">
    <source>
        <dbReference type="ARBA" id="ARBA00023316"/>
    </source>
</evidence>
<gene>
    <name evidence="11 12" type="primary">mrdB</name>
    <name evidence="11" type="synonym">rodA</name>
    <name evidence="12" type="ordered locus">RIEPE_0088</name>
</gene>
<dbReference type="AlphaFoldDB" id="D4G7P8"/>
<dbReference type="InterPro" id="IPR001182">
    <property type="entry name" value="FtsW/RodA"/>
</dbReference>
<dbReference type="PANTHER" id="PTHR30474">
    <property type="entry name" value="CELL CYCLE PROTEIN"/>
    <property type="match status" value="1"/>
</dbReference>